<accession>A0A142KKY3</accession>
<dbReference type="Proteomes" id="UP000075221">
    <property type="component" value="Chromosome"/>
</dbReference>
<dbReference type="InterPro" id="IPR027417">
    <property type="entry name" value="P-loop_NTPase"/>
</dbReference>
<evidence type="ECO:0000256" key="6">
    <source>
        <dbReference type="ARBA" id="ARBA00022777"/>
    </source>
</evidence>
<comment type="similarity">
    <text evidence="2 10">Belongs to the gluconokinase GntK/GntV family.</text>
</comment>
<dbReference type="EMBL" id="CP015970">
    <property type="protein sequence ID" value="AOZ45560.1"/>
    <property type="molecule type" value="Genomic_DNA"/>
</dbReference>
<reference evidence="11 13" key="2">
    <citation type="submission" date="2016-02" db="EMBL/GenBank/DDBJ databases">
        <title>Complete Genome Sequence of Propionibacterium acidipropionici ATCC 55737.</title>
        <authorList>
            <person name="Luna Flores C.H."/>
            <person name="Nielsen L.K."/>
            <person name="Marcellin E."/>
        </authorList>
    </citation>
    <scope>NUCLEOTIDE SEQUENCE [LARGE SCALE GENOMIC DNA]</scope>
    <source>
        <strain evidence="11 13">ATCC 55737</strain>
    </source>
</reference>
<dbReference type="AlphaFoldDB" id="A0A142KKY3"/>
<dbReference type="KEGG" id="aaci:ASQ49_14875"/>
<dbReference type="InterPro" id="IPR031322">
    <property type="entry name" value="Shikimate/glucono_kinase"/>
</dbReference>
<dbReference type="Gene3D" id="3.40.50.300">
    <property type="entry name" value="P-loop containing nucleotide triphosphate hydrolases"/>
    <property type="match status" value="1"/>
</dbReference>
<evidence type="ECO:0000256" key="7">
    <source>
        <dbReference type="ARBA" id="ARBA00022840"/>
    </source>
</evidence>
<dbReference type="GO" id="GO:0046316">
    <property type="term" value="F:gluconokinase activity"/>
    <property type="evidence" value="ECO:0007669"/>
    <property type="project" value="UniProtKB-EC"/>
</dbReference>
<evidence type="ECO:0000313" key="14">
    <source>
        <dbReference type="Proteomes" id="UP000178666"/>
    </source>
</evidence>
<evidence type="ECO:0000256" key="8">
    <source>
        <dbReference type="ARBA" id="ARBA00023064"/>
    </source>
</evidence>
<dbReference type="OMA" id="HFIYLRA"/>
<dbReference type="GeneID" id="88086288"/>
<evidence type="ECO:0000256" key="3">
    <source>
        <dbReference type="ARBA" id="ARBA00012054"/>
    </source>
</evidence>
<proteinExistence type="inferred from homology"/>
<reference evidence="12 14" key="1">
    <citation type="journal article" date="2016" name="Plant Dis.">
        <title>Improved production of propionic acid using genome shuffling.</title>
        <authorList>
            <person name="Luna-Flores C.H."/>
            <person name="Palfreyman R.W."/>
            <person name="Kromer J.O."/>
            <person name="Nielsen L.K."/>
            <person name="Marcellin E."/>
        </authorList>
    </citation>
    <scope>NUCLEOTIDE SEQUENCE [LARGE SCALE GENOMIC DNA]</scope>
    <source>
        <strain evidence="12 14">F3E8</strain>
    </source>
</reference>
<evidence type="ECO:0000256" key="1">
    <source>
        <dbReference type="ARBA" id="ARBA00004761"/>
    </source>
</evidence>
<evidence type="ECO:0000256" key="2">
    <source>
        <dbReference type="ARBA" id="ARBA00008420"/>
    </source>
</evidence>
<dbReference type="EC" id="2.7.1.12" evidence="3 10"/>
<dbReference type="GO" id="GO:0005524">
    <property type="term" value="F:ATP binding"/>
    <property type="evidence" value="ECO:0007669"/>
    <property type="project" value="UniProtKB-KW"/>
</dbReference>
<evidence type="ECO:0000313" key="13">
    <source>
        <dbReference type="Proteomes" id="UP000075221"/>
    </source>
</evidence>
<evidence type="ECO:0000256" key="9">
    <source>
        <dbReference type="ARBA" id="ARBA00048090"/>
    </source>
</evidence>
<dbReference type="PANTHER" id="PTHR43442">
    <property type="entry name" value="GLUCONOKINASE-RELATED"/>
    <property type="match status" value="1"/>
</dbReference>
<dbReference type="NCBIfam" id="TIGR01313">
    <property type="entry name" value="therm_gnt_kin"/>
    <property type="match status" value="1"/>
</dbReference>
<protein>
    <recommendedName>
        <fullName evidence="3 10">Gluconokinase</fullName>
        <ecNumber evidence="3 10">2.7.1.12</ecNumber>
    </recommendedName>
</protein>
<dbReference type="FunFam" id="3.40.50.300:FF:000522">
    <property type="entry name" value="Gluconokinase"/>
    <property type="match status" value="1"/>
</dbReference>
<dbReference type="EMBL" id="CP014352">
    <property type="protein sequence ID" value="AMS06771.1"/>
    <property type="molecule type" value="Genomic_DNA"/>
</dbReference>
<name>A0A142KKY3_9ACTN</name>
<evidence type="ECO:0000256" key="10">
    <source>
        <dbReference type="RuleBase" id="RU363066"/>
    </source>
</evidence>
<keyword evidence="5 10" id="KW-0547">Nucleotide-binding</keyword>
<dbReference type="OrthoDB" id="9795716at2"/>
<keyword evidence="14" id="KW-1185">Reference proteome</keyword>
<evidence type="ECO:0000313" key="11">
    <source>
        <dbReference type="EMBL" id="AMS06771.1"/>
    </source>
</evidence>
<comment type="catalytic activity">
    <reaction evidence="9 10">
        <text>D-gluconate + ATP = 6-phospho-D-gluconate + ADP + H(+)</text>
        <dbReference type="Rhea" id="RHEA:19433"/>
        <dbReference type="ChEBI" id="CHEBI:15378"/>
        <dbReference type="ChEBI" id="CHEBI:18391"/>
        <dbReference type="ChEBI" id="CHEBI:30616"/>
        <dbReference type="ChEBI" id="CHEBI:58759"/>
        <dbReference type="ChEBI" id="CHEBI:456216"/>
        <dbReference type="EC" id="2.7.1.12"/>
    </reaction>
</comment>
<evidence type="ECO:0000256" key="4">
    <source>
        <dbReference type="ARBA" id="ARBA00022679"/>
    </source>
</evidence>
<sequence length="177" mass="19226">MTEPTTPPIAIIMGVAGSGKTVVGGRLAERLGVPYVDGDDLHPQANIDKMSAGHPLDDDDRRPWLITIGEWLHDHRETGAVATCSALRRSYRDLLRRSCPGVPFIHLAGSRDLIVERVSGREGHFMPASLVDSQFDTLEPLEPDEPGITVEVTATVDEIVDRTVAWLAGHGDTTTLN</sequence>
<dbReference type="RefSeq" id="WP_015069993.1">
    <property type="nucleotide sequence ID" value="NZ_CP013126.1"/>
</dbReference>
<comment type="pathway">
    <text evidence="1">Carbohydrate acid metabolism.</text>
</comment>
<keyword evidence="6 10" id="KW-0418">Kinase</keyword>
<gene>
    <name evidence="12" type="ORF">A8L58_01225</name>
    <name evidence="11" type="ORF">AXH35_16285</name>
</gene>
<dbReference type="PANTHER" id="PTHR43442:SF3">
    <property type="entry name" value="GLUCONOKINASE-RELATED"/>
    <property type="match status" value="1"/>
</dbReference>
<dbReference type="InterPro" id="IPR006001">
    <property type="entry name" value="Therm_gnt_kin"/>
</dbReference>
<keyword evidence="8" id="KW-0311">Gluconate utilization</keyword>
<dbReference type="GO" id="GO:0019521">
    <property type="term" value="P:D-gluconate metabolic process"/>
    <property type="evidence" value="ECO:0007669"/>
    <property type="project" value="UniProtKB-KW"/>
</dbReference>
<keyword evidence="7 10" id="KW-0067">ATP-binding</keyword>
<dbReference type="SUPFAM" id="SSF52540">
    <property type="entry name" value="P-loop containing nucleoside triphosphate hydrolases"/>
    <property type="match status" value="1"/>
</dbReference>
<dbReference type="GO" id="GO:0005737">
    <property type="term" value="C:cytoplasm"/>
    <property type="evidence" value="ECO:0007669"/>
    <property type="project" value="TreeGrafter"/>
</dbReference>
<evidence type="ECO:0000313" key="12">
    <source>
        <dbReference type="EMBL" id="AOZ45560.1"/>
    </source>
</evidence>
<keyword evidence="4 10" id="KW-0808">Transferase</keyword>
<organism evidence="11 13">
    <name type="scientific">Acidipropionibacterium acidipropionici</name>
    <dbReference type="NCBI Taxonomy" id="1748"/>
    <lineage>
        <taxon>Bacteria</taxon>
        <taxon>Bacillati</taxon>
        <taxon>Actinomycetota</taxon>
        <taxon>Actinomycetes</taxon>
        <taxon>Propionibacteriales</taxon>
        <taxon>Propionibacteriaceae</taxon>
        <taxon>Acidipropionibacterium</taxon>
    </lineage>
</organism>
<dbReference type="Proteomes" id="UP000178666">
    <property type="component" value="Chromosome"/>
</dbReference>
<dbReference type="CDD" id="cd02021">
    <property type="entry name" value="GntK"/>
    <property type="match status" value="1"/>
</dbReference>
<dbReference type="Pfam" id="PF01202">
    <property type="entry name" value="SKI"/>
    <property type="match status" value="1"/>
</dbReference>
<evidence type="ECO:0000256" key="5">
    <source>
        <dbReference type="ARBA" id="ARBA00022741"/>
    </source>
</evidence>